<proteinExistence type="inferred from homology"/>
<comment type="caution">
    <text evidence="8">The sequence shown here is derived from an EMBL/GenBank/DDBJ whole genome shotgun (WGS) entry which is preliminary data.</text>
</comment>
<dbReference type="EC" id="3.5.4.4" evidence="3"/>
<evidence type="ECO:0000259" key="7">
    <source>
        <dbReference type="Pfam" id="PF00962"/>
    </source>
</evidence>
<dbReference type="RefSeq" id="WP_310913506.1">
    <property type="nucleotide sequence ID" value="NZ_JAVLVT010000009.1"/>
</dbReference>
<dbReference type="InterPro" id="IPR001365">
    <property type="entry name" value="A_deaminase_dom"/>
</dbReference>
<evidence type="ECO:0000313" key="9">
    <source>
        <dbReference type="Proteomes" id="UP001250214"/>
    </source>
</evidence>
<comment type="similarity">
    <text evidence="2">Belongs to the metallo-dependent hydrolases superfamily. Adenosine and AMP deaminases family.</text>
</comment>
<evidence type="ECO:0000313" key="8">
    <source>
        <dbReference type="EMBL" id="MDS1271938.1"/>
    </source>
</evidence>
<dbReference type="PANTHER" id="PTHR11409">
    <property type="entry name" value="ADENOSINE DEAMINASE"/>
    <property type="match status" value="1"/>
</dbReference>
<dbReference type="PANTHER" id="PTHR11409:SF43">
    <property type="entry name" value="ADENOSINE DEAMINASE"/>
    <property type="match status" value="1"/>
</dbReference>
<dbReference type="Gene3D" id="3.20.20.140">
    <property type="entry name" value="Metal-dependent hydrolases"/>
    <property type="match status" value="1"/>
</dbReference>
<dbReference type="InterPro" id="IPR032466">
    <property type="entry name" value="Metal_Hydrolase"/>
</dbReference>
<protein>
    <recommendedName>
        <fullName evidence="3">adenosine deaminase</fullName>
        <ecNumber evidence="3">3.5.4.4</ecNumber>
    </recommendedName>
</protein>
<reference evidence="9" key="1">
    <citation type="submission" date="2023-07" db="EMBL/GenBank/DDBJ databases">
        <title>Novel species in the genus Lipingzhangella isolated from Sambhar Salt Lake.</title>
        <authorList>
            <person name="Jiya N."/>
            <person name="Kajale S."/>
            <person name="Sharma A."/>
        </authorList>
    </citation>
    <scope>NUCLEOTIDE SEQUENCE [LARGE SCALE GENOMIC DNA]</scope>
    <source>
        <strain evidence="9">LS1_29</strain>
    </source>
</reference>
<gene>
    <name evidence="8" type="ORF">RIF23_16720</name>
</gene>
<dbReference type="NCBIfam" id="TIGR01430">
    <property type="entry name" value="aden_deam"/>
    <property type="match status" value="1"/>
</dbReference>
<evidence type="ECO:0000256" key="2">
    <source>
        <dbReference type="ARBA" id="ARBA00006676"/>
    </source>
</evidence>
<dbReference type="GO" id="GO:0016787">
    <property type="term" value="F:hydrolase activity"/>
    <property type="evidence" value="ECO:0007669"/>
    <property type="project" value="UniProtKB-KW"/>
</dbReference>
<accession>A0ABU2H9J0</accession>
<evidence type="ECO:0000256" key="5">
    <source>
        <dbReference type="ARBA" id="ARBA00022801"/>
    </source>
</evidence>
<keyword evidence="9" id="KW-1185">Reference proteome</keyword>
<sequence>MTQLDAARVRRLPKVVLHDHLDGGVRPQTLVELAHDTGYTGLPSTNVTELSSWFAAAAHAGSLENYLTRFTPVVDLLQSSAALERIATEAVLDLAADGVVYAELKIAPEQHTQRGLAVDEVVEAVLAGLNVGVARARLRGHEIHPRLLLTALRQAATSTEIARLAVRYREAGVVGFDIAGPEAGYPPTRHLSACEHVRQENFNLTIHAGEGFGLSSIWEAIQWCGADRLGHGTRIADDIAVAEDGSAKLGQLAAYVRDKRIPLEMCPTSNVHTGVVPNLAAHPIDTLRRQRFRVTVNTSSRTISQTSMTAEFTELSREFGYGVDELSWFTVNAMKSAFIGHDERLRLINEVIKPAYARERISHVSGAFFRMEDAWPHTGR</sequence>
<dbReference type="SUPFAM" id="SSF51556">
    <property type="entry name" value="Metallo-dependent hydrolases"/>
    <property type="match status" value="1"/>
</dbReference>
<evidence type="ECO:0000256" key="1">
    <source>
        <dbReference type="ARBA" id="ARBA00001947"/>
    </source>
</evidence>
<organism evidence="8 9">
    <name type="scientific">Lipingzhangella rawalii</name>
    <dbReference type="NCBI Taxonomy" id="2055835"/>
    <lineage>
        <taxon>Bacteria</taxon>
        <taxon>Bacillati</taxon>
        <taxon>Actinomycetota</taxon>
        <taxon>Actinomycetes</taxon>
        <taxon>Streptosporangiales</taxon>
        <taxon>Nocardiopsidaceae</taxon>
        <taxon>Lipingzhangella</taxon>
    </lineage>
</organism>
<evidence type="ECO:0000256" key="6">
    <source>
        <dbReference type="ARBA" id="ARBA00022833"/>
    </source>
</evidence>
<keyword evidence="6" id="KW-0862">Zinc</keyword>
<dbReference type="NCBIfam" id="NF006847">
    <property type="entry name" value="PRK09358.1-2"/>
    <property type="match status" value="1"/>
</dbReference>
<feature type="domain" description="Adenosine deaminase" evidence="7">
    <location>
        <begin position="13"/>
        <end position="353"/>
    </location>
</feature>
<dbReference type="InterPro" id="IPR006330">
    <property type="entry name" value="Ado/ade_deaminase"/>
</dbReference>
<comment type="cofactor">
    <cofactor evidence="1">
        <name>Zn(2+)</name>
        <dbReference type="ChEBI" id="CHEBI:29105"/>
    </cofactor>
</comment>
<evidence type="ECO:0000256" key="3">
    <source>
        <dbReference type="ARBA" id="ARBA00012784"/>
    </source>
</evidence>
<evidence type="ECO:0000256" key="4">
    <source>
        <dbReference type="ARBA" id="ARBA00022723"/>
    </source>
</evidence>
<keyword evidence="5 8" id="KW-0378">Hydrolase</keyword>
<dbReference type="Proteomes" id="UP001250214">
    <property type="component" value="Unassembled WGS sequence"/>
</dbReference>
<keyword evidence="4" id="KW-0479">Metal-binding</keyword>
<name>A0ABU2H9J0_9ACTN</name>
<dbReference type="Pfam" id="PF00962">
    <property type="entry name" value="A_deaminase"/>
    <property type="match status" value="1"/>
</dbReference>
<dbReference type="EMBL" id="JAVLVT010000009">
    <property type="protein sequence ID" value="MDS1271938.1"/>
    <property type="molecule type" value="Genomic_DNA"/>
</dbReference>